<gene>
    <name evidence="1" type="ORF">KJB30_03665</name>
</gene>
<sequence>MNIPAQQKITTLSFAIEYWKLQSEVSLATGAPLPPCYYCTASQIWTCSKTGKDCKIFMEYCSATGWEEPTTCMPEGMKK</sequence>
<evidence type="ECO:0000313" key="1">
    <source>
        <dbReference type="EMBL" id="MBT1070870.1"/>
    </source>
</evidence>
<name>A0ABS5U5D5_9BACT</name>
<keyword evidence="2" id="KW-1185">Reference proteome</keyword>
<reference evidence="1 2" key="1">
    <citation type="submission" date="2021-05" db="EMBL/GenBank/DDBJ databases">
        <title>The draft genome of Geobacter chapellei DSM 13688.</title>
        <authorList>
            <person name="Xu Z."/>
            <person name="Masuda Y."/>
            <person name="Itoh H."/>
            <person name="Senoo K."/>
        </authorList>
    </citation>
    <scope>NUCLEOTIDE SEQUENCE [LARGE SCALE GENOMIC DNA]</scope>
    <source>
        <strain evidence="1 2">DSM 13688</strain>
    </source>
</reference>
<dbReference type="Proteomes" id="UP000784128">
    <property type="component" value="Unassembled WGS sequence"/>
</dbReference>
<dbReference type="RefSeq" id="WP_214296587.1">
    <property type="nucleotide sequence ID" value="NZ_JAHDYS010000003.1"/>
</dbReference>
<dbReference type="EMBL" id="JAHDYS010000003">
    <property type="protein sequence ID" value="MBT1070870.1"/>
    <property type="molecule type" value="Genomic_DNA"/>
</dbReference>
<comment type="caution">
    <text evidence="1">The sequence shown here is derived from an EMBL/GenBank/DDBJ whole genome shotgun (WGS) entry which is preliminary data.</text>
</comment>
<protein>
    <submittedName>
        <fullName evidence="1">Uncharacterized protein</fullName>
    </submittedName>
</protein>
<organism evidence="1 2">
    <name type="scientific">Pelotalea chapellei</name>
    <dbReference type="NCBI Taxonomy" id="44671"/>
    <lineage>
        <taxon>Bacteria</taxon>
        <taxon>Pseudomonadati</taxon>
        <taxon>Thermodesulfobacteriota</taxon>
        <taxon>Desulfuromonadia</taxon>
        <taxon>Geobacterales</taxon>
        <taxon>Geobacteraceae</taxon>
        <taxon>Pelotalea</taxon>
    </lineage>
</organism>
<accession>A0ABS5U5D5</accession>
<proteinExistence type="predicted"/>
<evidence type="ECO:0000313" key="2">
    <source>
        <dbReference type="Proteomes" id="UP000784128"/>
    </source>
</evidence>